<sequence>MVGTINIHLVRTLDTRTSGPLGSLSLRVVSSRSLSRVSWVTAQNITGHKAKFVTDLFLFPPSGPFRQ</sequence>
<organism evidence="1 2">
    <name type="scientific">Brassica cretica</name>
    <name type="common">Mustard</name>
    <dbReference type="NCBI Taxonomy" id="69181"/>
    <lineage>
        <taxon>Eukaryota</taxon>
        <taxon>Viridiplantae</taxon>
        <taxon>Streptophyta</taxon>
        <taxon>Embryophyta</taxon>
        <taxon>Tracheophyta</taxon>
        <taxon>Spermatophyta</taxon>
        <taxon>Magnoliopsida</taxon>
        <taxon>eudicotyledons</taxon>
        <taxon>Gunneridae</taxon>
        <taxon>Pentapetalae</taxon>
        <taxon>rosids</taxon>
        <taxon>malvids</taxon>
        <taxon>Brassicales</taxon>
        <taxon>Brassicaceae</taxon>
        <taxon>Brassiceae</taxon>
        <taxon>Brassica</taxon>
    </lineage>
</organism>
<protein>
    <submittedName>
        <fullName evidence="1">Uncharacterized protein</fullName>
    </submittedName>
</protein>
<gene>
    <name evidence="1" type="ORF">DY000_02006866</name>
</gene>
<dbReference type="Proteomes" id="UP000266723">
    <property type="component" value="Unassembled WGS sequence"/>
</dbReference>
<comment type="caution">
    <text evidence="1">The sequence shown here is derived from an EMBL/GenBank/DDBJ whole genome shotgun (WGS) entry which is preliminary data.</text>
</comment>
<proteinExistence type="predicted"/>
<reference evidence="1 2" key="1">
    <citation type="journal article" date="2020" name="BMC Genomics">
        <title>Intraspecific diversification of the crop wild relative Brassica cretica Lam. using demographic model selection.</title>
        <authorList>
            <person name="Kioukis A."/>
            <person name="Michalopoulou V.A."/>
            <person name="Briers L."/>
            <person name="Pirintsos S."/>
            <person name="Studholme D.J."/>
            <person name="Pavlidis P."/>
            <person name="Sarris P.F."/>
        </authorList>
    </citation>
    <scope>NUCLEOTIDE SEQUENCE [LARGE SCALE GENOMIC DNA]</scope>
    <source>
        <strain evidence="2">cv. PFS-1207/04</strain>
    </source>
</reference>
<name>A0ABQ7BTK7_BRACR</name>
<keyword evidence="2" id="KW-1185">Reference proteome</keyword>
<accession>A0ABQ7BTK7</accession>
<evidence type="ECO:0000313" key="1">
    <source>
        <dbReference type="EMBL" id="KAF3543175.1"/>
    </source>
</evidence>
<evidence type="ECO:0000313" key="2">
    <source>
        <dbReference type="Proteomes" id="UP000266723"/>
    </source>
</evidence>
<dbReference type="EMBL" id="QGKV02000832">
    <property type="protein sequence ID" value="KAF3543175.1"/>
    <property type="molecule type" value="Genomic_DNA"/>
</dbReference>